<dbReference type="GO" id="GO:0016757">
    <property type="term" value="F:glycosyltransferase activity"/>
    <property type="evidence" value="ECO:0007669"/>
    <property type="project" value="InterPro"/>
</dbReference>
<dbReference type="Gene3D" id="3.40.50.2000">
    <property type="entry name" value="Glycogen Phosphorylase B"/>
    <property type="match status" value="2"/>
</dbReference>
<dbReference type="Pfam" id="PF13439">
    <property type="entry name" value="Glyco_transf_4"/>
    <property type="match status" value="1"/>
</dbReference>
<organism evidence="3">
    <name type="scientific">Oscillatoriales cyanobacterium SpSt-418</name>
    <dbReference type="NCBI Taxonomy" id="2282169"/>
    <lineage>
        <taxon>Bacteria</taxon>
        <taxon>Bacillati</taxon>
        <taxon>Cyanobacteriota</taxon>
        <taxon>Cyanophyceae</taxon>
        <taxon>Oscillatoriophycideae</taxon>
        <taxon>Oscillatoriales</taxon>
    </lineage>
</organism>
<keyword evidence="3" id="KW-0808">Transferase</keyword>
<protein>
    <submittedName>
        <fullName evidence="3">Glycosyltransferase family 1 protein</fullName>
    </submittedName>
</protein>
<dbReference type="AlphaFoldDB" id="A0A7C3KEY8"/>
<evidence type="ECO:0000259" key="1">
    <source>
        <dbReference type="Pfam" id="PF00534"/>
    </source>
</evidence>
<feature type="domain" description="Glycosyltransferase subfamily 4-like N-terminal" evidence="2">
    <location>
        <begin position="15"/>
        <end position="168"/>
    </location>
</feature>
<dbReference type="PANTHER" id="PTHR45947:SF3">
    <property type="entry name" value="SULFOQUINOVOSYL TRANSFERASE SQD2"/>
    <property type="match status" value="1"/>
</dbReference>
<accession>A0A7C3KEY8</accession>
<dbReference type="InterPro" id="IPR001296">
    <property type="entry name" value="Glyco_trans_1"/>
</dbReference>
<dbReference type="CDD" id="cd03801">
    <property type="entry name" value="GT4_PimA-like"/>
    <property type="match status" value="1"/>
</dbReference>
<comment type="caution">
    <text evidence="3">The sequence shown here is derived from an EMBL/GenBank/DDBJ whole genome shotgun (WGS) entry which is preliminary data.</text>
</comment>
<dbReference type="EMBL" id="DSRU01000203">
    <property type="protein sequence ID" value="HFM98783.1"/>
    <property type="molecule type" value="Genomic_DNA"/>
</dbReference>
<dbReference type="InterPro" id="IPR028098">
    <property type="entry name" value="Glyco_trans_4-like_N"/>
</dbReference>
<sequence length="372" mass="41882">MKIIALASYLSSKRGGLEHSLLDVCRALAERGHSICLIYEEEGDQLENYQQFCSDLIKVKSYKLNTQFLADILRAASVTPDIVYSNQYDNFFFGSVLSQVCRVPFVCHLRLHASTEDSYLKRLKQSLTLSGIYRYIAISEAVKADWCDRLHIPPEKISIVYNGIEPDRFVISDDVVNLRKAWEIAPQERVISYVGRLETEKGIETLIRAFALLRQASIPAQLLIAGKPLFSGDTYRSQLEALAKNLGVSESVKFLGHISNTRSLYQISDVVVLPSLWLEAFGRVLIESMACGTPALGSRSGGIPEILTGEFSNWLFTPGDEIDLCTKLKEVIDWRNNDPTLSHRCRQHVINNFSLQQTIDGIETVLHQAIKR</sequence>
<dbReference type="PANTHER" id="PTHR45947">
    <property type="entry name" value="SULFOQUINOVOSYL TRANSFERASE SQD2"/>
    <property type="match status" value="1"/>
</dbReference>
<name>A0A7C3KEY8_9CYAN</name>
<gene>
    <name evidence="3" type="ORF">ENR64_13700</name>
</gene>
<dbReference type="InterPro" id="IPR050194">
    <property type="entry name" value="Glycosyltransferase_grp1"/>
</dbReference>
<dbReference type="Pfam" id="PF00534">
    <property type="entry name" value="Glycos_transf_1"/>
    <property type="match status" value="1"/>
</dbReference>
<dbReference type="SUPFAM" id="SSF53756">
    <property type="entry name" value="UDP-Glycosyltransferase/glycogen phosphorylase"/>
    <property type="match status" value="1"/>
</dbReference>
<evidence type="ECO:0000259" key="2">
    <source>
        <dbReference type="Pfam" id="PF13439"/>
    </source>
</evidence>
<proteinExistence type="predicted"/>
<feature type="domain" description="Glycosyl transferase family 1" evidence="1">
    <location>
        <begin position="178"/>
        <end position="335"/>
    </location>
</feature>
<evidence type="ECO:0000313" key="3">
    <source>
        <dbReference type="EMBL" id="HFM98783.1"/>
    </source>
</evidence>
<reference evidence="3" key="1">
    <citation type="journal article" date="2020" name="mSystems">
        <title>Genome- and Community-Level Interaction Insights into Carbon Utilization and Element Cycling Functions of Hydrothermarchaeota in Hydrothermal Sediment.</title>
        <authorList>
            <person name="Zhou Z."/>
            <person name="Liu Y."/>
            <person name="Xu W."/>
            <person name="Pan J."/>
            <person name="Luo Z.H."/>
            <person name="Li M."/>
        </authorList>
    </citation>
    <scope>NUCLEOTIDE SEQUENCE [LARGE SCALE GENOMIC DNA]</scope>
    <source>
        <strain evidence="3">SpSt-418</strain>
    </source>
</reference>